<dbReference type="GO" id="GO:0046872">
    <property type="term" value="F:metal ion binding"/>
    <property type="evidence" value="ECO:0007669"/>
    <property type="project" value="UniProtKB-UniRule"/>
</dbReference>
<dbReference type="InterPro" id="IPR004643">
    <property type="entry name" value="Fe-S_L-Ser_bsu"/>
</dbReference>
<dbReference type="AlphaFoldDB" id="A0AAT9LCI5"/>
<dbReference type="NCBIfam" id="TIGR00719">
    <property type="entry name" value="sda_beta"/>
    <property type="match status" value="1"/>
</dbReference>
<dbReference type="InterPro" id="IPR029009">
    <property type="entry name" value="ASB_dom_sf"/>
</dbReference>
<dbReference type="Gene3D" id="3.30.70.260">
    <property type="match status" value="1"/>
</dbReference>
<dbReference type="PROSITE" id="PS51671">
    <property type="entry name" value="ACT"/>
    <property type="match status" value="1"/>
</dbReference>
<evidence type="ECO:0000256" key="4">
    <source>
        <dbReference type="ARBA" id="ARBA00022432"/>
    </source>
</evidence>
<accession>A0AAT9LCI5</accession>
<evidence type="ECO:0000256" key="7">
    <source>
        <dbReference type="ARBA" id="ARBA00023004"/>
    </source>
</evidence>
<dbReference type="PIRSF" id="PIRSF036692">
    <property type="entry name" value="SDH_B"/>
    <property type="match status" value="1"/>
</dbReference>
<keyword evidence="7 11" id="KW-0408">Iron</keyword>
<dbReference type="InterPro" id="IPR005131">
    <property type="entry name" value="Ser_deHydtase_bsu"/>
</dbReference>
<evidence type="ECO:0000256" key="2">
    <source>
        <dbReference type="ARBA" id="ARBA00004742"/>
    </source>
</evidence>
<evidence type="ECO:0000256" key="5">
    <source>
        <dbReference type="ARBA" id="ARBA00022485"/>
    </source>
</evidence>
<evidence type="ECO:0000256" key="6">
    <source>
        <dbReference type="ARBA" id="ARBA00022723"/>
    </source>
</evidence>
<dbReference type="InterPro" id="IPR045865">
    <property type="entry name" value="ACT-like_dom_sf"/>
</dbReference>
<dbReference type="GO" id="GO:0006094">
    <property type="term" value="P:gluconeogenesis"/>
    <property type="evidence" value="ECO:0007669"/>
    <property type="project" value="UniProtKB-UniRule"/>
</dbReference>
<comment type="catalytic activity">
    <reaction evidence="10 11 12">
        <text>L-serine = pyruvate + NH4(+)</text>
        <dbReference type="Rhea" id="RHEA:19169"/>
        <dbReference type="ChEBI" id="CHEBI:15361"/>
        <dbReference type="ChEBI" id="CHEBI:28938"/>
        <dbReference type="ChEBI" id="CHEBI:33384"/>
        <dbReference type="EC" id="4.3.1.17"/>
    </reaction>
</comment>
<protein>
    <recommendedName>
        <fullName evidence="11">L-serine deaminase</fullName>
    </recommendedName>
</protein>
<dbReference type="EMBL" id="CP062796">
    <property type="protein sequence ID" value="QUL98459.1"/>
    <property type="molecule type" value="Genomic_DNA"/>
</dbReference>
<dbReference type="Pfam" id="PF01842">
    <property type="entry name" value="ACT"/>
    <property type="match status" value="1"/>
</dbReference>
<keyword evidence="4 11" id="KW-0312">Gluconeogenesis</keyword>
<dbReference type="GO" id="GO:0003941">
    <property type="term" value="F:L-serine ammonia-lyase activity"/>
    <property type="evidence" value="ECO:0007669"/>
    <property type="project" value="UniProtKB-UniRule"/>
</dbReference>
<comment type="similarity">
    <text evidence="3 11 12">Belongs to the iron-sulfur dependent L-serine dehydratase family.</text>
</comment>
<feature type="domain" description="ACT" evidence="13">
    <location>
        <begin position="147"/>
        <end position="220"/>
    </location>
</feature>
<dbReference type="FunFam" id="3.30.70.260:FF:000008">
    <property type="entry name" value="D-3-phosphoglycerate dehydrogenase, chloroplastic"/>
    <property type="match status" value="1"/>
</dbReference>
<evidence type="ECO:0000256" key="10">
    <source>
        <dbReference type="ARBA" id="ARBA00049406"/>
    </source>
</evidence>
<evidence type="ECO:0000256" key="11">
    <source>
        <dbReference type="PIRNR" id="PIRNR036692"/>
    </source>
</evidence>
<keyword evidence="8 11" id="KW-0411">Iron-sulfur</keyword>
<dbReference type="SUPFAM" id="SSF55021">
    <property type="entry name" value="ACT-like"/>
    <property type="match status" value="1"/>
</dbReference>
<evidence type="ECO:0000313" key="14">
    <source>
        <dbReference type="EMBL" id="QUL98459.1"/>
    </source>
</evidence>
<evidence type="ECO:0000259" key="13">
    <source>
        <dbReference type="PROSITE" id="PS51671"/>
    </source>
</evidence>
<keyword evidence="6 11" id="KW-0479">Metal-binding</keyword>
<comment type="pathway">
    <text evidence="2 11">Carbohydrate biosynthesis; gluconeogenesis.</text>
</comment>
<evidence type="ECO:0000256" key="3">
    <source>
        <dbReference type="ARBA" id="ARBA00008636"/>
    </source>
</evidence>
<sequence>MPGLFDVLGPVMIGPSSSHTAGAARLGKLARILLGEPPRAATITLHGSFAATYKGHGTDLALVGGLLGFSTDDERIREAFEHARRQGLGVTIRTGDLGNVHPNTVRFDLVGANGKTLSMAGSSIGGGKVEVFEIEGLPVSISGERPTLVASYPDRPGVIAAITAVLARERINIATMRVTRSGKGKTAIAVLETDQDIPEKVLDEVRAIPGMDDTKVLRPE</sequence>
<dbReference type="GO" id="GO:0051539">
    <property type="term" value="F:4 iron, 4 sulfur cluster binding"/>
    <property type="evidence" value="ECO:0007669"/>
    <property type="project" value="UniProtKB-UniRule"/>
</dbReference>
<evidence type="ECO:0000256" key="12">
    <source>
        <dbReference type="RuleBase" id="RU366059"/>
    </source>
</evidence>
<dbReference type="Pfam" id="PF03315">
    <property type="entry name" value="SDH_beta"/>
    <property type="match status" value="1"/>
</dbReference>
<name>A0AAT9LCI5_9FIRM</name>
<dbReference type="SUPFAM" id="SSF143548">
    <property type="entry name" value="Serine metabolism enzymes domain"/>
    <property type="match status" value="1"/>
</dbReference>
<comment type="cofactor">
    <cofactor evidence="1 12">
        <name>[4Fe-4S] cluster</name>
        <dbReference type="ChEBI" id="CHEBI:49883"/>
    </cofactor>
</comment>
<dbReference type="Gene3D" id="3.30.1330.90">
    <property type="entry name" value="D-3-phosphoglycerate dehydrogenase, domain 3"/>
    <property type="match status" value="1"/>
</dbReference>
<proteinExistence type="inferred from homology"/>
<dbReference type="KEGG" id="fcz:IMF26_10695"/>
<evidence type="ECO:0000256" key="9">
    <source>
        <dbReference type="ARBA" id="ARBA00023239"/>
    </source>
</evidence>
<gene>
    <name evidence="14" type="primary">sdaAB</name>
    <name evidence="14" type="ORF">IMF26_10695</name>
</gene>
<evidence type="ECO:0000256" key="8">
    <source>
        <dbReference type="ARBA" id="ARBA00023014"/>
    </source>
</evidence>
<keyword evidence="9 11" id="KW-0456">Lyase</keyword>
<organism evidence="14">
    <name type="scientific">Candidatus Fermentithermobacillus carboniphilus</name>
    <dbReference type="NCBI Taxonomy" id="3085328"/>
    <lineage>
        <taxon>Bacteria</taxon>
        <taxon>Bacillati</taxon>
        <taxon>Bacillota</taxon>
        <taxon>Candidatus Fermentithermobacillia</taxon>
        <taxon>Candidatus Fermentithermobacillales</taxon>
        <taxon>Candidatus Fermentithermobacillaceae</taxon>
        <taxon>Candidatus Fermentithermobacillus</taxon>
    </lineage>
</organism>
<dbReference type="PANTHER" id="PTHR30182">
    <property type="entry name" value="L-SERINE DEHYDRATASE"/>
    <property type="match status" value="1"/>
</dbReference>
<reference evidence="14" key="2">
    <citation type="journal article" date="2023" name="Biology">
        <title>Prokaryotic Life Associated with Coal-Fire Gas Vents Revealed by Metagenomics.</title>
        <authorList>
            <person name="Kadnikov V.V."/>
            <person name="Mardanov A.V."/>
            <person name="Beletsky A.V."/>
            <person name="Karnachuk O.V."/>
            <person name="Ravin N.V."/>
        </authorList>
    </citation>
    <scope>NUCLEOTIDE SEQUENCE</scope>
    <source>
        <strain evidence="14">Bu02</strain>
    </source>
</reference>
<dbReference type="InterPro" id="IPR002912">
    <property type="entry name" value="ACT_dom"/>
</dbReference>
<dbReference type="InterPro" id="IPR051318">
    <property type="entry name" value="Fe-S_L-Ser"/>
</dbReference>
<evidence type="ECO:0000256" key="1">
    <source>
        <dbReference type="ARBA" id="ARBA00001966"/>
    </source>
</evidence>
<keyword evidence="5 11" id="KW-0004">4Fe-4S</keyword>
<dbReference type="PANTHER" id="PTHR30182:SF12">
    <property type="entry name" value="L-SERINE DEHYDRATASE, BETA CHAIN-RELATED"/>
    <property type="match status" value="1"/>
</dbReference>
<dbReference type="CDD" id="cd04903">
    <property type="entry name" value="ACT_LSD"/>
    <property type="match status" value="1"/>
</dbReference>
<reference evidence="14" key="1">
    <citation type="submission" date="2020-10" db="EMBL/GenBank/DDBJ databases">
        <authorList>
            <person name="Kadnikov V."/>
            <person name="Beletsky A.V."/>
            <person name="Mardanov A.V."/>
            <person name="Karnachuk O.V."/>
            <person name="Ravin N.V."/>
        </authorList>
    </citation>
    <scope>NUCLEOTIDE SEQUENCE</scope>
    <source>
        <strain evidence="14">Bu02</strain>
    </source>
</reference>